<comment type="caution">
    <text evidence="1">The sequence shown here is derived from an EMBL/GenBank/DDBJ whole genome shotgun (WGS) entry which is preliminary data.</text>
</comment>
<organism evidence="1 2">
    <name type="scientific">Engystomops pustulosus</name>
    <name type="common">Tungara frog</name>
    <name type="synonym">Physalaemus pustulosus</name>
    <dbReference type="NCBI Taxonomy" id="76066"/>
    <lineage>
        <taxon>Eukaryota</taxon>
        <taxon>Metazoa</taxon>
        <taxon>Chordata</taxon>
        <taxon>Craniata</taxon>
        <taxon>Vertebrata</taxon>
        <taxon>Euteleostomi</taxon>
        <taxon>Amphibia</taxon>
        <taxon>Batrachia</taxon>
        <taxon>Anura</taxon>
        <taxon>Neobatrachia</taxon>
        <taxon>Hyloidea</taxon>
        <taxon>Leptodactylidae</taxon>
        <taxon>Leiuperinae</taxon>
        <taxon>Engystomops</taxon>
    </lineage>
</organism>
<evidence type="ECO:0000313" key="2">
    <source>
        <dbReference type="Proteomes" id="UP000824782"/>
    </source>
</evidence>
<accession>A0AAV7D4X9</accession>
<keyword evidence="2" id="KW-1185">Reference proteome</keyword>
<protein>
    <submittedName>
        <fullName evidence="1">Uncharacterized protein</fullName>
    </submittedName>
</protein>
<dbReference type="EMBL" id="WNYA01000001">
    <property type="protein sequence ID" value="KAG8591107.1"/>
    <property type="molecule type" value="Genomic_DNA"/>
</dbReference>
<dbReference type="Proteomes" id="UP000824782">
    <property type="component" value="Unassembled WGS sequence"/>
</dbReference>
<sequence length="105" mass="11794">MYLRVFFIAVDSRRGVCSVYIIQQKITVPAVVISFSCVLSPLLMQSMDCASLGQMILWPNPKSLLTGRHWSCSRASFPTLIPICVLWAQIMMMNVVQHRGESSTT</sequence>
<reference evidence="1" key="1">
    <citation type="thesis" date="2020" institute="ProQuest LLC" country="789 East Eisenhower Parkway, Ann Arbor, MI, USA">
        <title>Comparative Genomics and Chromosome Evolution.</title>
        <authorList>
            <person name="Mudd A.B."/>
        </authorList>
    </citation>
    <scope>NUCLEOTIDE SEQUENCE</scope>
    <source>
        <strain evidence="1">237g6f4</strain>
        <tissue evidence="1">Blood</tissue>
    </source>
</reference>
<proteinExistence type="predicted"/>
<dbReference type="AlphaFoldDB" id="A0AAV7D4X9"/>
<evidence type="ECO:0000313" key="1">
    <source>
        <dbReference type="EMBL" id="KAG8591107.1"/>
    </source>
</evidence>
<gene>
    <name evidence="1" type="ORF">GDO81_000031</name>
</gene>
<name>A0AAV7D4X9_ENGPU</name>